<keyword evidence="4" id="KW-0539">Nucleus</keyword>
<proteinExistence type="predicted"/>
<dbReference type="SUPFAM" id="SSF101941">
    <property type="entry name" value="NAC domain"/>
    <property type="match status" value="1"/>
</dbReference>
<dbReference type="Gene3D" id="2.170.150.80">
    <property type="entry name" value="NAC domain"/>
    <property type="match status" value="1"/>
</dbReference>
<dbReference type="PANTHER" id="PTHR31744:SF88">
    <property type="entry name" value="NAC DOMAIN-CONTAINING PROTEIN"/>
    <property type="match status" value="1"/>
</dbReference>
<keyword evidence="2" id="KW-0238">DNA-binding</keyword>
<reference evidence="6" key="3">
    <citation type="journal article" date="2017" name="Nature">
        <title>Genome sequence of the progenitor of the wheat D genome Aegilops tauschii.</title>
        <authorList>
            <person name="Luo M.C."/>
            <person name="Gu Y.Q."/>
            <person name="Puiu D."/>
            <person name="Wang H."/>
            <person name="Twardziok S.O."/>
            <person name="Deal K.R."/>
            <person name="Huo N."/>
            <person name="Zhu T."/>
            <person name="Wang L."/>
            <person name="Wang Y."/>
            <person name="McGuire P.E."/>
            <person name="Liu S."/>
            <person name="Long H."/>
            <person name="Ramasamy R.K."/>
            <person name="Rodriguez J.C."/>
            <person name="Van S.L."/>
            <person name="Yuan L."/>
            <person name="Wang Z."/>
            <person name="Xia Z."/>
            <person name="Xiao L."/>
            <person name="Anderson O.D."/>
            <person name="Ouyang S."/>
            <person name="Liang Y."/>
            <person name="Zimin A.V."/>
            <person name="Pertea G."/>
            <person name="Qi P."/>
            <person name="Bennetzen J.L."/>
            <person name="Dai X."/>
            <person name="Dawson M.W."/>
            <person name="Muller H.G."/>
            <person name="Kugler K."/>
            <person name="Rivarola-Duarte L."/>
            <person name="Spannagl M."/>
            <person name="Mayer K.F.X."/>
            <person name="Lu F.H."/>
            <person name="Bevan M.W."/>
            <person name="Leroy P."/>
            <person name="Li P."/>
            <person name="You F.M."/>
            <person name="Sun Q."/>
            <person name="Liu Z."/>
            <person name="Lyons E."/>
            <person name="Wicker T."/>
            <person name="Salzberg S.L."/>
            <person name="Devos K.M."/>
            <person name="Dvorak J."/>
        </authorList>
    </citation>
    <scope>NUCLEOTIDE SEQUENCE [LARGE SCALE GENOMIC DNA]</scope>
    <source>
        <strain evidence="6">cv. AL8/78</strain>
    </source>
</reference>
<dbReference type="Pfam" id="PF02365">
    <property type="entry name" value="NAM"/>
    <property type="match status" value="1"/>
</dbReference>
<dbReference type="GO" id="GO:0003677">
    <property type="term" value="F:DNA binding"/>
    <property type="evidence" value="ECO:0007669"/>
    <property type="project" value="UniProtKB-KW"/>
</dbReference>
<accession>A0A453TET6</accession>
<dbReference type="PANTHER" id="PTHR31744">
    <property type="entry name" value="PROTEIN CUP-SHAPED COTYLEDON 2-RELATED"/>
    <property type="match status" value="1"/>
</dbReference>
<reference evidence="7" key="1">
    <citation type="journal article" date="2014" name="Science">
        <title>Ancient hybridizations among the ancestral genomes of bread wheat.</title>
        <authorList>
            <consortium name="International Wheat Genome Sequencing Consortium,"/>
            <person name="Marcussen T."/>
            <person name="Sandve S.R."/>
            <person name="Heier L."/>
            <person name="Spannagl M."/>
            <person name="Pfeifer M."/>
            <person name="Jakobsen K.S."/>
            <person name="Wulff B.B."/>
            <person name="Steuernagel B."/>
            <person name="Mayer K.F."/>
            <person name="Olsen O.A."/>
        </authorList>
    </citation>
    <scope>NUCLEOTIDE SEQUENCE [LARGE SCALE GENOMIC DNA]</scope>
    <source>
        <strain evidence="7">cv. AL8/78</strain>
    </source>
</reference>
<name>A0A453TET6_AEGTS</name>
<evidence type="ECO:0000256" key="1">
    <source>
        <dbReference type="ARBA" id="ARBA00023015"/>
    </source>
</evidence>
<evidence type="ECO:0000313" key="6">
    <source>
        <dbReference type="EnsemblPlants" id="AET7Gv21361600.2"/>
    </source>
</evidence>
<dbReference type="GO" id="GO:0006355">
    <property type="term" value="P:regulation of DNA-templated transcription"/>
    <property type="evidence" value="ECO:0007669"/>
    <property type="project" value="InterPro"/>
</dbReference>
<dbReference type="PROSITE" id="PS51005">
    <property type="entry name" value="NAC"/>
    <property type="match status" value="1"/>
</dbReference>
<keyword evidence="7" id="KW-1185">Reference proteome</keyword>
<evidence type="ECO:0000256" key="4">
    <source>
        <dbReference type="ARBA" id="ARBA00023242"/>
    </source>
</evidence>
<evidence type="ECO:0000259" key="5">
    <source>
        <dbReference type="PROSITE" id="PS51005"/>
    </source>
</evidence>
<dbReference type="Proteomes" id="UP000015105">
    <property type="component" value="Chromosome 7D"/>
</dbReference>
<evidence type="ECO:0000256" key="2">
    <source>
        <dbReference type="ARBA" id="ARBA00023125"/>
    </source>
</evidence>
<dbReference type="Gramene" id="AET7Gv21361600.2">
    <property type="protein sequence ID" value="AET7Gv21361600.2"/>
    <property type="gene ID" value="AET7Gv21361600"/>
</dbReference>
<evidence type="ECO:0000256" key="3">
    <source>
        <dbReference type="ARBA" id="ARBA00023163"/>
    </source>
</evidence>
<dbReference type="EnsemblPlants" id="AET7Gv21361600.2">
    <property type="protein sequence ID" value="AET7Gv21361600.2"/>
    <property type="gene ID" value="AET7Gv21361600"/>
</dbReference>
<dbReference type="AlphaFoldDB" id="A0A453TET6"/>
<reference evidence="6" key="4">
    <citation type="submission" date="2019-03" db="UniProtKB">
        <authorList>
            <consortium name="EnsemblPlants"/>
        </authorList>
    </citation>
    <scope>IDENTIFICATION</scope>
</reference>
<sequence length="217" mass="24688">MGATREGEYGEKDWYFYCRKDRKYPTRIRTNRATKVGYWKATGKDKEIFHPSLTLIGMKKTIVLFMGRASRGEKTNLIMHEYSLESNKQLTYNPSIAISSFTTTNAASKGQWVVCRIFHKSTGLKKVVMPLYAMPMSMGAEHQQGFVNFDTLPPLMNYDMWSTLAHPPLFPGASYQLHDVEACSSVIVSLALPMMNGHYFGNQHHQMMVTPMLSLSL</sequence>
<keyword evidence="1" id="KW-0805">Transcription regulation</keyword>
<reference evidence="7" key="2">
    <citation type="journal article" date="2017" name="Nat. Plants">
        <title>The Aegilops tauschii genome reveals multiple impacts of transposons.</title>
        <authorList>
            <person name="Zhao G."/>
            <person name="Zou C."/>
            <person name="Li K."/>
            <person name="Wang K."/>
            <person name="Li T."/>
            <person name="Gao L."/>
            <person name="Zhang X."/>
            <person name="Wang H."/>
            <person name="Yang Z."/>
            <person name="Liu X."/>
            <person name="Jiang W."/>
            <person name="Mao L."/>
            <person name="Kong X."/>
            <person name="Jiao Y."/>
            <person name="Jia J."/>
        </authorList>
    </citation>
    <scope>NUCLEOTIDE SEQUENCE [LARGE SCALE GENOMIC DNA]</scope>
    <source>
        <strain evidence="7">cv. AL8/78</strain>
    </source>
</reference>
<dbReference type="InterPro" id="IPR003441">
    <property type="entry name" value="NAC-dom"/>
</dbReference>
<evidence type="ECO:0000313" key="7">
    <source>
        <dbReference type="Proteomes" id="UP000015105"/>
    </source>
</evidence>
<dbReference type="InterPro" id="IPR036093">
    <property type="entry name" value="NAC_dom_sf"/>
</dbReference>
<protein>
    <recommendedName>
        <fullName evidence="5">NAC domain-containing protein</fullName>
    </recommendedName>
</protein>
<feature type="domain" description="NAC" evidence="5">
    <location>
        <begin position="1"/>
        <end position="120"/>
    </location>
</feature>
<keyword evidence="3" id="KW-0804">Transcription</keyword>
<organism evidence="6 7">
    <name type="scientific">Aegilops tauschii subsp. strangulata</name>
    <name type="common">Goatgrass</name>
    <dbReference type="NCBI Taxonomy" id="200361"/>
    <lineage>
        <taxon>Eukaryota</taxon>
        <taxon>Viridiplantae</taxon>
        <taxon>Streptophyta</taxon>
        <taxon>Embryophyta</taxon>
        <taxon>Tracheophyta</taxon>
        <taxon>Spermatophyta</taxon>
        <taxon>Magnoliopsida</taxon>
        <taxon>Liliopsida</taxon>
        <taxon>Poales</taxon>
        <taxon>Poaceae</taxon>
        <taxon>BOP clade</taxon>
        <taxon>Pooideae</taxon>
        <taxon>Triticodae</taxon>
        <taxon>Triticeae</taxon>
        <taxon>Triticinae</taxon>
        <taxon>Aegilops</taxon>
    </lineage>
</organism>
<reference evidence="6" key="5">
    <citation type="journal article" date="2021" name="G3 (Bethesda)">
        <title>Aegilops tauschii genome assembly Aet v5.0 features greater sequence contiguity and improved annotation.</title>
        <authorList>
            <person name="Wang L."/>
            <person name="Zhu T."/>
            <person name="Rodriguez J.C."/>
            <person name="Deal K.R."/>
            <person name="Dubcovsky J."/>
            <person name="McGuire P.E."/>
            <person name="Lux T."/>
            <person name="Spannagl M."/>
            <person name="Mayer K.F.X."/>
            <person name="Baldrich P."/>
            <person name="Meyers B.C."/>
            <person name="Huo N."/>
            <person name="Gu Y.Q."/>
            <person name="Zhou H."/>
            <person name="Devos K.M."/>
            <person name="Bennetzen J.L."/>
            <person name="Unver T."/>
            <person name="Budak H."/>
            <person name="Gulick P.J."/>
            <person name="Galiba G."/>
            <person name="Kalapos B."/>
            <person name="Nelson D.R."/>
            <person name="Li P."/>
            <person name="You F.M."/>
            <person name="Luo M.C."/>
            <person name="Dvorak J."/>
        </authorList>
    </citation>
    <scope>NUCLEOTIDE SEQUENCE [LARGE SCALE GENOMIC DNA]</scope>
    <source>
        <strain evidence="6">cv. AL8/78</strain>
    </source>
</reference>